<reference evidence="8" key="1">
    <citation type="submission" date="2022-03" db="EMBL/GenBank/DDBJ databases">
        <authorList>
            <person name="Alioto T."/>
            <person name="Alioto T."/>
            <person name="Gomez Garrido J."/>
        </authorList>
    </citation>
    <scope>NUCLEOTIDE SEQUENCE</scope>
</reference>
<feature type="transmembrane region" description="Helical" evidence="6">
    <location>
        <begin position="463"/>
        <end position="488"/>
    </location>
</feature>
<dbReference type="PANTHER" id="PTHR23302:SF39">
    <property type="entry name" value="TRANSMEMBRANE CHANNEL-LIKE PROTEIN 8"/>
    <property type="match status" value="1"/>
</dbReference>
<proteinExistence type="inferred from homology"/>
<organism evidence="8 9">
    <name type="scientific">Pelobates cultripes</name>
    <name type="common">Western spadefoot toad</name>
    <dbReference type="NCBI Taxonomy" id="61616"/>
    <lineage>
        <taxon>Eukaryota</taxon>
        <taxon>Metazoa</taxon>
        <taxon>Chordata</taxon>
        <taxon>Craniata</taxon>
        <taxon>Vertebrata</taxon>
        <taxon>Euteleostomi</taxon>
        <taxon>Amphibia</taxon>
        <taxon>Batrachia</taxon>
        <taxon>Anura</taxon>
        <taxon>Pelobatoidea</taxon>
        <taxon>Pelobatidae</taxon>
        <taxon>Pelobates</taxon>
    </lineage>
</organism>
<evidence type="ECO:0000256" key="3">
    <source>
        <dbReference type="ARBA" id="ARBA00022692"/>
    </source>
</evidence>
<comment type="similarity">
    <text evidence="2 6">Belongs to the TMC family.</text>
</comment>
<keyword evidence="5 6" id="KW-0472">Membrane</keyword>
<keyword evidence="4 6" id="KW-1133">Transmembrane helix</keyword>
<feature type="transmembrane region" description="Helical" evidence="6">
    <location>
        <begin position="569"/>
        <end position="594"/>
    </location>
</feature>
<feature type="transmembrane region" description="Helical" evidence="6">
    <location>
        <begin position="94"/>
        <end position="117"/>
    </location>
</feature>
<name>A0AAD1S3F6_PELCU</name>
<dbReference type="GO" id="GO:0005886">
    <property type="term" value="C:plasma membrane"/>
    <property type="evidence" value="ECO:0007669"/>
    <property type="project" value="InterPro"/>
</dbReference>
<dbReference type="InterPro" id="IPR038900">
    <property type="entry name" value="TMC"/>
</dbReference>
<keyword evidence="3 6" id="KW-0812">Transmembrane</keyword>
<dbReference type="InterPro" id="IPR012496">
    <property type="entry name" value="TMC_dom"/>
</dbReference>
<dbReference type="AlphaFoldDB" id="A0AAD1S3F6"/>
<feature type="domain" description="TMC" evidence="7">
    <location>
        <begin position="397"/>
        <end position="507"/>
    </location>
</feature>
<gene>
    <name evidence="8" type="ORF">PECUL_23A028677</name>
</gene>
<sequence length="641" mass="73958">MSKASQRWTKHIYLRDHPLTIQEKRRLREEMQFKNLNKTFLGPWQNCGQCSYVHPTLEQLQQILRACKLWERTLISIRARFGSGISSYFSFLRFLILLNLVSLVFTFGLLVVPTIVFTKEGAGQTPSDAQCINFRHQNSTKGVFIDLFTGEGFLRNSLFFYGYYSEETTDLSLFDIRLAYLLIPLVYLLLCGLYLLRCTVQGITTRRVRSRDYKTPISTKVFSSWDFCAQGLRMSSLKQQSLSYEIKSHLAEELWLLDFERQAVGRRACVITTRVLINCVIMALLGGAFYSVHLATGVSSQDYHKIEVPPILGLLRHYLVPFVISLVHLILPRIFTLLVRFEGHSPSAEITLTLIRYVFLKLGTLGILFFSLGQKILCFGSAEPSCGTCGYNTDFECWETSVGQEFYKLSLFHFLYFIMDFLVFQVPRSFLVSRVKLSVIVWLGKEKFHLPQNVLDTVYGQTLVWGGLLYAPLLPLLNIIFLIITFYVKKFSLYRLCAASQKLFRVSSSRILFYFVLLLGLITTYCPLIYMVTSVRPSRTCGLFTNHSTQWESVQHSMWSSLSPGTNTIVNYITSTYFPFTLLIVFSITLTSYFSNVRQYEQMIDKLKDNLSYQILDKQFLVRRLKEEDNLKVTEQQSDGS</sequence>
<dbReference type="PANTHER" id="PTHR23302">
    <property type="entry name" value="TRANSMEMBRANE CHANNEL-RELATED"/>
    <property type="match status" value="1"/>
</dbReference>
<evidence type="ECO:0000256" key="6">
    <source>
        <dbReference type="RuleBase" id="RU310713"/>
    </source>
</evidence>
<evidence type="ECO:0000256" key="4">
    <source>
        <dbReference type="ARBA" id="ARBA00022989"/>
    </source>
</evidence>
<feature type="transmembrane region" description="Helical" evidence="6">
    <location>
        <begin position="511"/>
        <end position="530"/>
    </location>
</feature>
<evidence type="ECO:0000256" key="2">
    <source>
        <dbReference type="ARBA" id="ARBA00006510"/>
    </source>
</evidence>
<feature type="transmembrane region" description="Helical" evidence="6">
    <location>
        <begin position="318"/>
        <end position="341"/>
    </location>
</feature>
<accession>A0AAD1S3F6</accession>
<evidence type="ECO:0000313" key="9">
    <source>
        <dbReference type="Proteomes" id="UP001295444"/>
    </source>
</evidence>
<keyword evidence="9" id="KW-1185">Reference proteome</keyword>
<dbReference type="GO" id="GO:0008381">
    <property type="term" value="F:mechanosensitive monoatomic ion channel activity"/>
    <property type="evidence" value="ECO:0007669"/>
    <property type="project" value="TreeGrafter"/>
</dbReference>
<feature type="transmembrane region" description="Helical" evidence="6">
    <location>
        <begin position="178"/>
        <end position="196"/>
    </location>
</feature>
<feature type="transmembrane region" description="Helical" evidence="6">
    <location>
        <begin position="353"/>
        <end position="372"/>
    </location>
</feature>
<feature type="transmembrane region" description="Helical" evidence="6">
    <location>
        <begin position="275"/>
        <end position="298"/>
    </location>
</feature>
<dbReference type="Pfam" id="PF07810">
    <property type="entry name" value="TMC"/>
    <property type="match status" value="1"/>
</dbReference>
<evidence type="ECO:0000256" key="1">
    <source>
        <dbReference type="ARBA" id="ARBA00004141"/>
    </source>
</evidence>
<dbReference type="Proteomes" id="UP001295444">
    <property type="component" value="Chromosome 05"/>
</dbReference>
<dbReference type="EMBL" id="OW240916">
    <property type="protein sequence ID" value="CAH2291424.1"/>
    <property type="molecule type" value="Genomic_DNA"/>
</dbReference>
<evidence type="ECO:0000256" key="5">
    <source>
        <dbReference type="ARBA" id="ARBA00023136"/>
    </source>
</evidence>
<evidence type="ECO:0000259" key="7">
    <source>
        <dbReference type="Pfam" id="PF07810"/>
    </source>
</evidence>
<comment type="subcellular location">
    <subcellularLocation>
        <location evidence="1 6">Membrane</location>
        <topology evidence="1 6">Multi-pass membrane protein</topology>
    </subcellularLocation>
</comment>
<evidence type="ECO:0000313" key="8">
    <source>
        <dbReference type="EMBL" id="CAH2291424.1"/>
    </source>
</evidence>
<protein>
    <recommendedName>
        <fullName evidence="6">Transmembrane channel-like protein</fullName>
    </recommendedName>
</protein>